<sequence>MEKSKPTRVAIVGSGMAGLVTAYLLQRDGRYDVTIFESGNTLSLDAASVSTNNAAQGPSRIDLPMRAFAGGYYNNLKRMYDYLGVAYRSQAFLFEFARASPPAADNQEDGTDSTYFVHASNLHQLFPPRPSGMSTIAYWKEVPCLIVCYLWFSICCFLVAPYSSTSGSESLEEYLRRIWLPKYFISFYLLPLISSVTTCPHQTLLGFPASDVIDYKRQTHAMPHYTVSNGVKTVQDTLVHGINYELSAAVLAVWSNMNGVTIRWRKMGPGQDTLHEDVYDRVVLAVAPDVVGKIYEPLSRHMNRIPTTPVESLVQKYDSTNPKIRTADRHNSQLIRLRTSITGISRTESRHVQPCGATVITCPFTPIDSSLLLHSAKFTRVLRTPESRRVVNAIFKETRQVSVSEKALPVWRNGDDNVWLAGGWCWDGMVLLEGCVVSAMRVADAFGVEIPWRASARK</sequence>
<dbReference type="PANTHER" id="PTHR42923:SF42">
    <property type="entry name" value="AMINE OXIDASE DOMAIN-CONTAINING PROTEIN"/>
    <property type="match status" value="1"/>
</dbReference>
<dbReference type="AlphaFoldDB" id="A0A9P9EDM4"/>
<proteinExistence type="predicted"/>
<dbReference type="OrthoDB" id="5977668at2759"/>
<protein>
    <recommendedName>
        <fullName evidence="3">FAD/NAD(P)-binding domain-containing protein</fullName>
    </recommendedName>
</protein>
<name>A0A9P9EDM4_9PLEO</name>
<dbReference type="Proteomes" id="UP000700596">
    <property type="component" value="Unassembled WGS sequence"/>
</dbReference>
<dbReference type="SUPFAM" id="SSF51905">
    <property type="entry name" value="FAD/NAD(P)-binding domain"/>
    <property type="match status" value="1"/>
</dbReference>
<dbReference type="GO" id="GO:0016491">
    <property type="term" value="F:oxidoreductase activity"/>
    <property type="evidence" value="ECO:0007669"/>
    <property type="project" value="TreeGrafter"/>
</dbReference>
<evidence type="ECO:0000313" key="1">
    <source>
        <dbReference type="EMBL" id="KAH7135718.1"/>
    </source>
</evidence>
<comment type="caution">
    <text evidence="1">The sequence shown here is derived from an EMBL/GenBank/DDBJ whole genome shotgun (WGS) entry which is preliminary data.</text>
</comment>
<dbReference type="InterPro" id="IPR036188">
    <property type="entry name" value="FAD/NAD-bd_sf"/>
</dbReference>
<evidence type="ECO:0008006" key="3">
    <source>
        <dbReference type="Google" id="ProtNLM"/>
    </source>
</evidence>
<accession>A0A9P9EDM4</accession>
<keyword evidence="2" id="KW-1185">Reference proteome</keyword>
<dbReference type="EMBL" id="JAGMWT010000002">
    <property type="protein sequence ID" value="KAH7135718.1"/>
    <property type="molecule type" value="Genomic_DNA"/>
</dbReference>
<organism evidence="1 2">
    <name type="scientific">Dendryphion nanum</name>
    <dbReference type="NCBI Taxonomy" id="256645"/>
    <lineage>
        <taxon>Eukaryota</taxon>
        <taxon>Fungi</taxon>
        <taxon>Dikarya</taxon>
        <taxon>Ascomycota</taxon>
        <taxon>Pezizomycotina</taxon>
        <taxon>Dothideomycetes</taxon>
        <taxon>Pleosporomycetidae</taxon>
        <taxon>Pleosporales</taxon>
        <taxon>Torulaceae</taxon>
        <taxon>Dendryphion</taxon>
    </lineage>
</organism>
<dbReference type="Pfam" id="PF13450">
    <property type="entry name" value="NAD_binding_8"/>
    <property type="match status" value="1"/>
</dbReference>
<reference evidence="1" key="1">
    <citation type="journal article" date="2021" name="Nat. Commun.">
        <title>Genetic determinants of endophytism in the Arabidopsis root mycobiome.</title>
        <authorList>
            <person name="Mesny F."/>
            <person name="Miyauchi S."/>
            <person name="Thiergart T."/>
            <person name="Pickel B."/>
            <person name="Atanasova L."/>
            <person name="Karlsson M."/>
            <person name="Huettel B."/>
            <person name="Barry K.W."/>
            <person name="Haridas S."/>
            <person name="Chen C."/>
            <person name="Bauer D."/>
            <person name="Andreopoulos W."/>
            <person name="Pangilinan J."/>
            <person name="LaButti K."/>
            <person name="Riley R."/>
            <person name="Lipzen A."/>
            <person name="Clum A."/>
            <person name="Drula E."/>
            <person name="Henrissat B."/>
            <person name="Kohler A."/>
            <person name="Grigoriev I.V."/>
            <person name="Martin F.M."/>
            <person name="Hacquard S."/>
        </authorList>
    </citation>
    <scope>NUCLEOTIDE SEQUENCE</scope>
    <source>
        <strain evidence="1">MPI-CAGE-CH-0243</strain>
    </source>
</reference>
<evidence type="ECO:0000313" key="2">
    <source>
        <dbReference type="Proteomes" id="UP000700596"/>
    </source>
</evidence>
<dbReference type="InterPro" id="IPR050464">
    <property type="entry name" value="Zeta_carotene_desat/Oxidored"/>
</dbReference>
<dbReference type="PANTHER" id="PTHR42923">
    <property type="entry name" value="PROTOPORPHYRINOGEN OXIDASE"/>
    <property type="match status" value="1"/>
</dbReference>
<gene>
    <name evidence="1" type="ORF">B0J11DRAFT_167768</name>
</gene>
<dbReference type="Gene3D" id="3.50.50.60">
    <property type="entry name" value="FAD/NAD(P)-binding domain"/>
    <property type="match status" value="1"/>
</dbReference>